<dbReference type="Proteomes" id="UP000199155">
    <property type="component" value="Unassembled WGS sequence"/>
</dbReference>
<proteinExistence type="predicted"/>
<organism evidence="2 3">
    <name type="scientific">Streptomyces indicus</name>
    <dbReference type="NCBI Taxonomy" id="417292"/>
    <lineage>
        <taxon>Bacteria</taxon>
        <taxon>Bacillati</taxon>
        <taxon>Actinomycetota</taxon>
        <taxon>Actinomycetes</taxon>
        <taxon>Kitasatosporales</taxon>
        <taxon>Streptomycetaceae</taxon>
        <taxon>Streptomyces</taxon>
    </lineage>
</organism>
<evidence type="ECO:0000313" key="3">
    <source>
        <dbReference type="Proteomes" id="UP000199155"/>
    </source>
</evidence>
<keyword evidence="3" id="KW-1185">Reference proteome</keyword>
<dbReference type="AlphaFoldDB" id="A0A1G9IT51"/>
<accession>A0A1G9IT51</accession>
<protein>
    <submittedName>
        <fullName evidence="2">Uncharacterized protein</fullName>
    </submittedName>
</protein>
<evidence type="ECO:0000313" key="2">
    <source>
        <dbReference type="EMBL" id="SDL28340.1"/>
    </source>
</evidence>
<feature type="region of interest" description="Disordered" evidence="1">
    <location>
        <begin position="1"/>
        <end position="37"/>
    </location>
</feature>
<evidence type="ECO:0000256" key="1">
    <source>
        <dbReference type="SAM" id="MobiDB-lite"/>
    </source>
</evidence>
<name>A0A1G9IT51_9ACTN</name>
<gene>
    <name evidence="2" type="ORF">SAMN05421806_12554</name>
</gene>
<dbReference type="EMBL" id="FNFF01000025">
    <property type="protein sequence ID" value="SDL28340.1"/>
    <property type="molecule type" value="Genomic_DNA"/>
</dbReference>
<dbReference type="STRING" id="417292.SAMN05421806_12554"/>
<sequence>MARATTDSGSEVEVEENGDYTVHLEMRLPDQPTDTDD</sequence>
<reference evidence="2 3" key="1">
    <citation type="submission" date="2016-10" db="EMBL/GenBank/DDBJ databases">
        <authorList>
            <person name="de Groot N.N."/>
        </authorList>
    </citation>
    <scope>NUCLEOTIDE SEQUENCE [LARGE SCALE GENOMIC DNA]</scope>
    <source>
        <strain evidence="2 3">CGMCC 4.5727</strain>
    </source>
</reference>